<keyword evidence="1" id="KW-0812">Transmembrane</keyword>
<reference evidence="2" key="1">
    <citation type="submission" date="2023-03" db="EMBL/GenBank/DDBJ databases">
        <title>Multiphase analysis and comparison of six strains from genera Psychromarinibacter, Lutimaribacter, and Maritimibacter, including a novel species: Psychromarinibacter sediminicola sp. nov.</title>
        <authorList>
            <person name="Wang Y.-H."/>
            <person name="Ye M.-Q."/>
            <person name="Du Z.-J."/>
        </authorList>
    </citation>
    <scope>NUCLEOTIDE SEQUENCE</scope>
    <source>
        <strain evidence="2">C21-152</strain>
    </source>
</reference>
<gene>
    <name evidence="2" type="ORF">P1J78_00280</name>
</gene>
<evidence type="ECO:0000256" key="1">
    <source>
        <dbReference type="SAM" id="Phobius"/>
    </source>
</evidence>
<keyword evidence="3" id="KW-1185">Reference proteome</keyword>
<organism evidence="2 3">
    <name type="scientific">Psychromarinibacter sediminicola</name>
    <dbReference type="NCBI Taxonomy" id="3033385"/>
    <lineage>
        <taxon>Bacteria</taxon>
        <taxon>Pseudomonadati</taxon>
        <taxon>Pseudomonadota</taxon>
        <taxon>Alphaproteobacteria</taxon>
        <taxon>Rhodobacterales</taxon>
        <taxon>Paracoccaceae</taxon>
        <taxon>Psychromarinibacter</taxon>
    </lineage>
</organism>
<accession>A0AAE3T719</accession>
<dbReference type="RefSeq" id="WP_275565303.1">
    <property type="nucleotide sequence ID" value="NZ_JARGYC010000001.1"/>
</dbReference>
<evidence type="ECO:0000313" key="3">
    <source>
        <dbReference type="Proteomes" id="UP001220964"/>
    </source>
</evidence>
<dbReference type="AlphaFoldDB" id="A0AAE3T719"/>
<feature type="transmembrane region" description="Helical" evidence="1">
    <location>
        <begin position="13"/>
        <end position="35"/>
    </location>
</feature>
<sequence length="211" mass="23517">MDWLAAHGPVVNLIVNLGMLVVWVAYLQLFLITYLRSRKPRLIINRGSGRDIGSVILVSNMSQEPVYPQNAYCTIHHADASYSATITDREELLPTDAAERPEGVTSHGPLGRGEFMSIGTFRNILEITAAAAEGCPDELDAHADRIRSVEIMVVGAFGGDDLEIAAKREYRIDTGHDPWRVIPVGPATRQISSRRERKRIRRMITDELRQG</sequence>
<protein>
    <submittedName>
        <fullName evidence="2">Uncharacterized protein</fullName>
    </submittedName>
</protein>
<proteinExistence type="predicted"/>
<dbReference type="Proteomes" id="UP001220964">
    <property type="component" value="Unassembled WGS sequence"/>
</dbReference>
<name>A0AAE3T719_9RHOB</name>
<keyword evidence="1" id="KW-0472">Membrane</keyword>
<comment type="caution">
    <text evidence="2">The sequence shown here is derived from an EMBL/GenBank/DDBJ whole genome shotgun (WGS) entry which is preliminary data.</text>
</comment>
<dbReference type="EMBL" id="JARGYC010000001">
    <property type="protein sequence ID" value="MDF0599153.1"/>
    <property type="molecule type" value="Genomic_DNA"/>
</dbReference>
<evidence type="ECO:0000313" key="2">
    <source>
        <dbReference type="EMBL" id="MDF0599153.1"/>
    </source>
</evidence>
<keyword evidence="1" id="KW-1133">Transmembrane helix</keyword>